<comment type="catalytic activity">
    <reaction evidence="7">
        <text>a 2'-deoxyadenosine in DNA + S-adenosyl-L-methionine = an N(6)-methyl-2'-deoxyadenosine in DNA + S-adenosyl-L-homocysteine + H(+)</text>
        <dbReference type="Rhea" id="RHEA:15197"/>
        <dbReference type="Rhea" id="RHEA-COMP:12418"/>
        <dbReference type="Rhea" id="RHEA-COMP:12419"/>
        <dbReference type="ChEBI" id="CHEBI:15378"/>
        <dbReference type="ChEBI" id="CHEBI:57856"/>
        <dbReference type="ChEBI" id="CHEBI:59789"/>
        <dbReference type="ChEBI" id="CHEBI:90615"/>
        <dbReference type="ChEBI" id="CHEBI:90616"/>
        <dbReference type="EC" id="2.1.1.72"/>
    </reaction>
</comment>
<dbReference type="Pfam" id="PF12161">
    <property type="entry name" value="HsdM_N"/>
    <property type="match status" value="1"/>
</dbReference>
<evidence type="ECO:0000256" key="7">
    <source>
        <dbReference type="ARBA" id="ARBA00047942"/>
    </source>
</evidence>
<dbReference type="RefSeq" id="WP_188985874.1">
    <property type="nucleotide sequence ID" value="NZ_BAAAHC010000009.1"/>
</dbReference>
<dbReference type="Proteomes" id="UP001500220">
    <property type="component" value="Unassembled WGS sequence"/>
</dbReference>
<dbReference type="GO" id="GO:0009307">
    <property type="term" value="P:DNA restriction-modification system"/>
    <property type="evidence" value="ECO:0007669"/>
    <property type="project" value="UniProtKB-KW"/>
</dbReference>
<evidence type="ECO:0000256" key="6">
    <source>
        <dbReference type="ARBA" id="ARBA00022747"/>
    </source>
</evidence>
<evidence type="ECO:0000313" key="11">
    <source>
        <dbReference type="EMBL" id="GGI74929.1"/>
    </source>
</evidence>
<evidence type="ECO:0000313" key="12">
    <source>
        <dbReference type="Proteomes" id="UP000597989"/>
    </source>
</evidence>
<dbReference type="AlphaFoldDB" id="A0A917JL74"/>
<dbReference type="Gene3D" id="1.20.1260.30">
    <property type="match status" value="1"/>
</dbReference>
<dbReference type="SUPFAM" id="SSF53335">
    <property type="entry name" value="S-adenosyl-L-methionine-dependent methyltransferases"/>
    <property type="match status" value="1"/>
</dbReference>
<evidence type="ECO:0000313" key="10">
    <source>
        <dbReference type="EMBL" id="GAA0519853.1"/>
    </source>
</evidence>
<dbReference type="GO" id="GO:0032259">
    <property type="term" value="P:methylation"/>
    <property type="evidence" value="ECO:0007669"/>
    <property type="project" value="UniProtKB-KW"/>
</dbReference>
<keyword evidence="13" id="KW-1185">Reference proteome</keyword>
<keyword evidence="6" id="KW-0680">Restriction system</keyword>
<dbReference type="Gene3D" id="3.40.50.150">
    <property type="entry name" value="Vaccinia Virus protein VP39"/>
    <property type="match status" value="1"/>
</dbReference>
<dbReference type="EMBL" id="BAAAHC010000009">
    <property type="protein sequence ID" value="GAA0519853.1"/>
    <property type="molecule type" value="Genomic_DNA"/>
</dbReference>
<keyword evidence="4" id="KW-0808">Transferase</keyword>
<keyword evidence="3 11" id="KW-0489">Methyltransferase</keyword>
<reference evidence="10" key="4">
    <citation type="submission" date="2023-12" db="EMBL/GenBank/DDBJ databases">
        <authorList>
            <person name="Sun Q."/>
            <person name="Inoue M."/>
        </authorList>
    </citation>
    <scope>NUCLEOTIDE SEQUENCE</scope>
    <source>
        <strain evidence="10">JCM 10664</strain>
    </source>
</reference>
<proteinExistence type="inferred from homology"/>
<dbReference type="GO" id="GO:0008170">
    <property type="term" value="F:N-methyltransferase activity"/>
    <property type="evidence" value="ECO:0007669"/>
    <property type="project" value="InterPro"/>
</dbReference>
<dbReference type="EC" id="2.1.1.72" evidence="2"/>
<accession>A0A917JL74</accession>
<dbReference type="InterPro" id="IPR022749">
    <property type="entry name" value="D12N6_MeTrfase_N"/>
</dbReference>
<dbReference type="InterPro" id="IPR051537">
    <property type="entry name" value="DNA_Adenine_Mtase"/>
</dbReference>
<name>A0A917JL74_9PSEU</name>
<dbReference type="InterPro" id="IPR029063">
    <property type="entry name" value="SAM-dependent_MTases_sf"/>
</dbReference>
<reference evidence="11 12" key="1">
    <citation type="journal article" date="2014" name="Int. J. Syst. Evol. Microbiol.">
        <title>Complete genome sequence of Corynebacterium casei LMG S-19264T (=DSM 44701T), isolated from a smear-ripened cheese.</title>
        <authorList>
            <consortium name="US DOE Joint Genome Institute (JGI-PGF)"/>
            <person name="Walter F."/>
            <person name="Albersmeier A."/>
            <person name="Kalinowski J."/>
            <person name="Ruckert C."/>
        </authorList>
    </citation>
    <scope>NUCLEOTIDE SEQUENCE [LARGE SCALE GENOMIC DNA]</scope>
    <source>
        <strain evidence="11 12">CGMCC 4.7206</strain>
    </source>
</reference>
<comment type="caution">
    <text evidence="11">The sequence shown here is derived from an EMBL/GenBank/DDBJ whole genome shotgun (WGS) entry which is preliminary data.</text>
</comment>
<evidence type="ECO:0000256" key="1">
    <source>
        <dbReference type="ARBA" id="ARBA00006594"/>
    </source>
</evidence>
<dbReference type="InterPro" id="IPR003356">
    <property type="entry name" value="DNA_methylase_A-5"/>
</dbReference>
<reference evidence="11" key="3">
    <citation type="submission" date="2020-09" db="EMBL/GenBank/DDBJ databases">
        <authorList>
            <person name="Sun Q."/>
            <person name="Zhou Y."/>
        </authorList>
    </citation>
    <scope>NUCLEOTIDE SEQUENCE</scope>
    <source>
        <strain evidence="11">CGMCC 4.7206</strain>
    </source>
</reference>
<feature type="domain" description="N6 adenine-specific DNA methyltransferase N-terminal" evidence="9">
    <location>
        <begin position="14"/>
        <end position="53"/>
    </location>
</feature>
<feature type="domain" description="DNA methylase adenine-specific" evidence="8">
    <location>
        <begin position="138"/>
        <end position="472"/>
    </location>
</feature>
<evidence type="ECO:0000256" key="2">
    <source>
        <dbReference type="ARBA" id="ARBA00011900"/>
    </source>
</evidence>
<evidence type="ECO:0000259" key="9">
    <source>
        <dbReference type="Pfam" id="PF12161"/>
    </source>
</evidence>
<sequence>MSAAGNQAETRRLVDKLWSYCNVLRDEGVSTIDYVEQLTFLLYLKIADEKQSDPFVPQNLLPRGEKWHGRGWSELKDQEGPELKRRYEQLLADLGEQPAGTPHNLIFGKAQNKIQNAANLARLVKDLIGRETWLIHGTDVNGDAYEQLLSRGAADTKSGAGQYFTPRPLIDAMVRCTRPTMQDTITDPACGTGGFLLAAHAYIVDHYVNLDAPDHEREREREKLRQIASNIWGTELVQGTARLAAMNLLLHGIGSWEEEPAIAVEDALARKGRTASLVLANPPFGKKSSITVVNEDGRATREDVAYKREDFWVTTTNKQLNFVQHIAKQLDIPGRAAVVVPDNVLFEGGAGETVRRSLLRDYDVHTLLRLPTGIFYAGGVKANVLFFDAKPPAGINQPLTSKLAVYDFRTNQHFTLKTKALRAEHLDDFVEWYLSADRPEDRKPNDRVKVFDYEELIARDKVNLDLIGWVKDESAEDSDSLLPPEVIAAEIVEDLQAALSEFAAVAEALGAPSKETDAD</sequence>
<dbReference type="PANTHER" id="PTHR42933">
    <property type="entry name" value="SLR6095 PROTEIN"/>
    <property type="match status" value="1"/>
</dbReference>
<reference evidence="10 13" key="2">
    <citation type="journal article" date="2019" name="Int. J. Syst. Evol. Microbiol.">
        <title>The Global Catalogue of Microorganisms (GCM) 10K type strain sequencing project: providing services to taxonomists for standard genome sequencing and annotation.</title>
        <authorList>
            <consortium name="The Broad Institute Genomics Platform"/>
            <consortium name="The Broad Institute Genome Sequencing Center for Infectious Disease"/>
            <person name="Wu L."/>
            <person name="Ma J."/>
        </authorList>
    </citation>
    <scope>NUCLEOTIDE SEQUENCE [LARGE SCALE GENOMIC DNA]</scope>
    <source>
        <strain evidence="10 13">JCM 10664</strain>
    </source>
</reference>
<comment type="similarity">
    <text evidence="1">Belongs to the N(4)/N(6)-methyltransferase family.</text>
</comment>
<evidence type="ECO:0000256" key="4">
    <source>
        <dbReference type="ARBA" id="ARBA00022679"/>
    </source>
</evidence>
<dbReference type="EMBL" id="BMMT01000002">
    <property type="protein sequence ID" value="GGI74929.1"/>
    <property type="molecule type" value="Genomic_DNA"/>
</dbReference>
<dbReference type="Proteomes" id="UP000597989">
    <property type="component" value="Unassembled WGS sequence"/>
</dbReference>
<organism evidence="11 12">
    <name type="scientific">Saccharopolyspora thermophila</name>
    <dbReference type="NCBI Taxonomy" id="89367"/>
    <lineage>
        <taxon>Bacteria</taxon>
        <taxon>Bacillati</taxon>
        <taxon>Actinomycetota</taxon>
        <taxon>Actinomycetes</taxon>
        <taxon>Pseudonocardiales</taxon>
        <taxon>Pseudonocardiaceae</taxon>
        <taxon>Saccharopolyspora</taxon>
    </lineage>
</organism>
<evidence type="ECO:0000256" key="5">
    <source>
        <dbReference type="ARBA" id="ARBA00022691"/>
    </source>
</evidence>
<dbReference type="GO" id="GO:0009007">
    <property type="term" value="F:site-specific DNA-methyltransferase (adenine-specific) activity"/>
    <property type="evidence" value="ECO:0007669"/>
    <property type="project" value="UniProtKB-EC"/>
</dbReference>
<evidence type="ECO:0000313" key="13">
    <source>
        <dbReference type="Proteomes" id="UP001500220"/>
    </source>
</evidence>
<dbReference type="PANTHER" id="PTHR42933:SF4">
    <property type="entry name" value="TYPE I RESTRICTION ENZYME ECOKI METHYLASE SUBUNIT"/>
    <property type="match status" value="1"/>
</dbReference>
<dbReference type="PRINTS" id="PR00507">
    <property type="entry name" value="N12N6MTFRASE"/>
</dbReference>
<evidence type="ECO:0000256" key="3">
    <source>
        <dbReference type="ARBA" id="ARBA00022603"/>
    </source>
</evidence>
<dbReference type="GO" id="GO:0003677">
    <property type="term" value="F:DNA binding"/>
    <property type="evidence" value="ECO:0007669"/>
    <property type="project" value="InterPro"/>
</dbReference>
<dbReference type="InterPro" id="IPR038333">
    <property type="entry name" value="T1MK-like_N_sf"/>
</dbReference>
<dbReference type="Pfam" id="PF02384">
    <property type="entry name" value="N6_Mtase"/>
    <property type="match status" value="1"/>
</dbReference>
<keyword evidence="5" id="KW-0949">S-adenosyl-L-methionine</keyword>
<protein>
    <recommendedName>
        <fullName evidence="2">site-specific DNA-methyltransferase (adenine-specific)</fullName>
        <ecNumber evidence="2">2.1.1.72</ecNumber>
    </recommendedName>
</protein>
<gene>
    <name evidence="10" type="ORF">GCM10009545_22290</name>
    <name evidence="11" type="ORF">GCM10011581_09910</name>
</gene>
<evidence type="ECO:0000259" key="8">
    <source>
        <dbReference type="Pfam" id="PF02384"/>
    </source>
</evidence>